<dbReference type="GeneID" id="73335367"/>
<feature type="region of interest" description="Disordered" evidence="1">
    <location>
        <begin position="37"/>
        <end position="73"/>
    </location>
</feature>
<proteinExistence type="predicted"/>
<dbReference type="EMBL" id="CP019471">
    <property type="protein sequence ID" value="UQC74664.1"/>
    <property type="molecule type" value="Genomic_DNA"/>
</dbReference>
<keyword evidence="3" id="KW-1185">Reference proteome</keyword>
<sequence length="397" mass="43825">MHSPHKLTCLPPSRRSPAAFFSLLKVPYGCPRHYRDHQRPDVCPPSPSVQRHDDASDQEQQGTRQMGVHQPRHTKSLETFHTSGLAINWDGKLEEQAYIPYCVPTHERYVPYLSGGCGAGSKAPKCMIQVSDPIEKSGPAARYDDHDNDETAASLFDLPRCSLVPGRRKRRLERCLLPPLRSGEVPERIVSGEGEAEGAGSLRENDNSLLIPWSPVHQFVVVVHRTWGLVFGAATQGRVPGRATFRGTLKVVLTPPSHNAAPCALSQVPPGGPAGSPGMDPPTWHTPIQNSTGTTGYQKCAIALNLLLSAHGSMPRYRRAYRRAFIVAAPEEKKKKKKTSMVSGGYGQLDRDGQRAGDVELSRVERYIEKYIHTRRAMHGLARAFVHVEPTIKSHLT</sequence>
<evidence type="ECO:0000256" key="1">
    <source>
        <dbReference type="SAM" id="MobiDB-lite"/>
    </source>
</evidence>
<dbReference type="Proteomes" id="UP000830671">
    <property type="component" value="Chromosome 1"/>
</dbReference>
<name>A0A9Q8W924_9PEZI</name>
<evidence type="ECO:0000313" key="2">
    <source>
        <dbReference type="EMBL" id="UQC74664.1"/>
    </source>
</evidence>
<dbReference type="RefSeq" id="XP_049136314.1">
    <property type="nucleotide sequence ID" value="XM_049280357.1"/>
</dbReference>
<feature type="region of interest" description="Disordered" evidence="1">
    <location>
        <begin position="270"/>
        <end position="291"/>
    </location>
</feature>
<gene>
    <name evidence="2" type="ORF">CLUP02_01315</name>
</gene>
<evidence type="ECO:0000313" key="3">
    <source>
        <dbReference type="Proteomes" id="UP000830671"/>
    </source>
</evidence>
<accession>A0A9Q8W924</accession>
<dbReference type="AlphaFoldDB" id="A0A9Q8W924"/>
<protein>
    <submittedName>
        <fullName evidence="2">Uncharacterized protein</fullName>
    </submittedName>
</protein>
<dbReference type="KEGG" id="clup:CLUP02_01315"/>
<reference evidence="2" key="1">
    <citation type="journal article" date="2021" name="Mol. Plant Microbe Interact.">
        <title>Complete Genome Sequence of the Plant-Pathogenic Fungus Colletotrichum lupini.</title>
        <authorList>
            <person name="Baroncelli R."/>
            <person name="Pensec F."/>
            <person name="Da Lio D."/>
            <person name="Boufleur T."/>
            <person name="Vicente I."/>
            <person name="Sarrocco S."/>
            <person name="Picot A."/>
            <person name="Baraldi E."/>
            <person name="Sukno S."/>
            <person name="Thon M."/>
            <person name="Le Floch G."/>
        </authorList>
    </citation>
    <scope>NUCLEOTIDE SEQUENCE</scope>
    <source>
        <strain evidence="2">IMI 504893</strain>
    </source>
</reference>
<organism evidence="2 3">
    <name type="scientific">Colletotrichum lupini</name>
    <dbReference type="NCBI Taxonomy" id="145971"/>
    <lineage>
        <taxon>Eukaryota</taxon>
        <taxon>Fungi</taxon>
        <taxon>Dikarya</taxon>
        <taxon>Ascomycota</taxon>
        <taxon>Pezizomycotina</taxon>
        <taxon>Sordariomycetes</taxon>
        <taxon>Hypocreomycetidae</taxon>
        <taxon>Glomerellales</taxon>
        <taxon>Glomerellaceae</taxon>
        <taxon>Colletotrichum</taxon>
        <taxon>Colletotrichum acutatum species complex</taxon>
    </lineage>
</organism>